<dbReference type="InterPro" id="IPR013126">
    <property type="entry name" value="Hsp_70_fam"/>
</dbReference>
<proteinExistence type="predicted"/>
<dbReference type="RefSeq" id="WP_342847966.1">
    <property type="nucleotide sequence ID" value="NZ_JBBMQO010000003.1"/>
</dbReference>
<reference evidence="3 4" key="1">
    <citation type="submission" date="2024-03" db="EMBL/GenBank/DDBJ databases">
        <title>Community enrichment and isolation of bacterial strains for fucoidan degradation.</title>
        <authorList>
            <person name="Sichert A."/>
        </authorList>
    </citation>
    <scope>NUCLEOTIDE SEQUENCE [LARGE SCALE GENOMIC DNA]</scope>
    <source>
        <strain evidence="3 4">AS62</strain>
    </source>
</reference>
<dbReference type="Pfam" id="PF00012">
    <property type="entry name" value="HSP70"/>
    <property type="match status" value="3"/>
</dbReference>
<dbReference type="SUPFAM" id="SSF53067">
    <property type="entry name" value="Actin-like ATPase domain"/>
    <property type="match status" value="2"/>
</dbReference>
<comment type="caution">
    <text evidence="3">The sequence shown here is derived from an EMBL/GenBank/DDBJ whole genome shotgun (WGS) entry which is preliminary data.</text>
</comment>
<keyword evidence="1" id="KW-0547">Nucleotide-binding</keyword>
<sequence length="417" mass="45239">MNNLKQNTVLGIDFGTSNSAAGIAMNNKPVLLHVEEGEKTLPTSIFFDNKSKQVLYGREANAALVNREEGRFLRALKSVLGTTLMHERRYLMGQSVTFIDVIAQFLTEIKTRAENAAGQSFDYALSGRPVYFHSDDEKKNAQALTDLEACYEKAGFKGVSFMAEPEAAAIANGGVGIGEIALIVDIGGGTSDFCFFEGTANGINVLANNGIRIGGTDFDKTLNIDHVMPLLGFGGDIKKDMGAGTLTAPNHIFHDLATWEKIPALYSRDSLRFAEDLHKKAIDKKTFGRLIDVLELEHGHDIAFAVERAKIKSNETTEAFIDLDFIESQLNVPLNMANLDESLASYAEKISAAASETVKSADLDSNKIDKIIFVGGSSLMQIVKTKVTKQFPNIPILHADAFTAIVDGLALAAENRS</sequence>
<protein>
    <submittedName>
        <fullName evidence="3">Hsp70 family protein</fullName>
    </submittedName>
</protein>
<evidence type="ECO:0000313" key="3">
    <source>
        <dbReference type="EMBL" id="MEM5501472.1"/>
    </source>
</evidence>
<dbReference type="Gene3D" id="3.30.420.40">
    <property type="match status" value="2"/>
</dbReference>
<evidence type="ECO:0000256" key="1">
    <source>
        <dbReference type="ARBA" id="ARBA00022741"/>
    </source>
</evidence>
<dbReference type="PRINTS" id="PR00301">
    <property type="entry name" value="HEATSHOCK70"/>
</dbReference>
<evidence type="ECO:0000313" key="4">
    <source>
        <dbReference type="Proteomes" id="UP001477870"/>
    </source>
</evidence>
<name>A0ABU9T5R7_9HYPH</name>
<keyword evidence="2" id="KW-0067">ATP-binding</keyword>
<organism evidence="3 4">
    <name type="scientific">Ahrensia kielensis</name>
    <dbReference type="NCBI Taxonomy" id="76980"/>
    <lineage>
        <taxon>Bacteria</taxon>
        <taxon>Pseudomonadati</taxon>
        <taxon>Pseudomonadota</taxon>
        <taxon>Alphaproteobacteria</taxon>
        <taxon>Hyphomicrobiales</taxon>
        <taxon>Ahrensiaceae</taxon>
        <taxon>Ahrensia</taxon>
    </lineage>
</organism>
<dbReference type="PANTHER" id="PTHR19375">
    <property type="entry name" value="HEAT SHOCK PROTEIN 70KDA"/>
    <property type="match status" value="1"/>
</dbReference>
<gene>
    <name evidence="3" type="ORF">WNY59_07710</name>
</gene>
<keyword evidence="4" id="KW-1185">Reference proteome</keyword>
<dbReference type="InterPro" id="IPR043129">
    <property type="entry name" value="ATPase_NBD"/>
</dbReference>
<dbReference type="EMBL" id="JBBMQO010000003">
    <property type="protein sequence ID" value="MEM5501472.1"/>
    <property type="molecule type" value="Genomic_DNA"/>
</dbReference>
<evidence type="ECO:0000256" key="2">
    <source>
        <dbReference type="ARBA" id="ARBA00022840"/>
    </source>
</evidence>
<accession>A0ABU9T5R7</accession>
<dbReference type="Proteomes" id="UP001477870">
    <property type="component" value="Unassembled WGS sequence"/>
</dbReference>